<proteinExistence type="predicted"/>
<feature type="compositionally biased region" description="Polar residues" evidence="1">
    <location>
        <begin position="118"/>
        <end position="132"/>
    </location>
</feature>
<name>A0A7J7F5Z2_DICBM</name>
<reference evidence="2 3" key="1">
    <citation type="journal article" date="2020" name="Mol. Biol. Evol.">
        <title>Interspecific Gene Flow and the Evolution of Specialization in Black and White Rhinoceros.</title>
        <authorList>
            <person name="Moodley Y."/>
            <person name="Westbury M.V."/>
            <person name="Russo I.M."/>
            <person name="Gopalakrishnan S."/>
            <person name="Rakotoarivelo A."/>
            <person name="Olsen R.A."/>
            <person name="Prost S."/>
            <person name="Tunstall T."/>
            <person name="Ryder O.A."/>
            <person name="Dalen L."/>
            <person name="Bruford M.W."/>
        </authorList>
    </citation>
    <scope>NUCLEOTIDE SEQUENCE [LARGE SCALE GENOMIC DNA]</scope>
    <source>
        <strain evidence="2">SBR-YM</strain>
        <tissue evidence="2">Skin</tissue>
    </source>
</reference>
<feature type="region of interest" description="Disordered" evidence="1">
    <location>
        <begin position="112"/>
        <end position="132"/>
    </location>
</feature>
<organism evidence="2 3">
    <name type="scientific">Diceros bicornis minor</name>
    <name type="common">South-central black rhinoceros</name>
    <dbReference type="NCBI Taxonomy" id="77932"/>
    <lineage>
        <taxon>Eukaryota</taxon>
        <taxon>Metazoa</taxon>
        <taxon>Chordata</taxon>
        <taxon>Craniata</taxon>
        <taxon>Vertebrata</taxon>
        <taxon>Euteleostomi</taxon>
        <taxon>Mammalia</taxon>
        <taxon>Eutheria</taxon>
        <taxon>Laurasiatheria</taxon>
        <taxon>Perissodactyla</taxon>
        <taxon>Rhinocerotidae</taxon>
        <taxon>Diceros</taxon>
    </lineage>
</organism>
<gene>
    <name evidence="2" type="ORF">HPG69_012274</name>
</gene>
<dbReference type="Proteomes" id="UP000551758">
    <property type="component" value="Unassembled WGS sequence"/>
</dbReference>
<accession>A0A7J7F5Z2</accession>
<dbReference type="EMBL" id="JACDTQ010001359">
    <property type="protein sequence ID" value="KAF5923184.1"/>
    <property type="molecule type" value="Genomic_DNA"/>
</dbReference>
<evidence type="ECO:0000313" key="3">
    <source>
        <dbReference type="Proteomes" id="UP000551758"/>
    </source>
</evidence>
<sequence>MGCPGTNIGSASLRWHHITQPVQQWELAQVGTKSWFSTELGRGVIKISEGGYPMSRAIASVISIAAYQPFIQTDQHRETKQEKANCQMIRVESLAIELDEPRLFEPWGKVSPGEGGKNENNLLPSSTVHQNPRMTDPVPEAFHWAPSRRNHSDVLEPIFSEDLLELEETCTLEFSLFSDDSSVLASLNGVSISKQLNPSKRVILRLAPCNQLLSHGQCTRVISSLPRRLKHMPLQLVQSEHKRARTKPVLKVIARGIFDSDGMPSIEVDLYTVKISSELPGSTGLCDALNIRNKRPAL</sequence>
<evidence type="ECO:0000313" key="2">
    <source>
        <dbReference type="EMBL" id="KAF5923184.1"/>
    </source>
</evidence>
<comment type="caution">
    <text evidence="2">The sequence shown here is derived from an EMBL/GenBank/DDBJ whole genome shotgun (WGS) entry which is preliminary data.</text>
</comment>
<keyword evidence="3" id="KW-1185">Reference proteome</keyword>
<evidence type="ECO:0000256" key="1">
    <source>
        <dbReference type="SAM" id="MobiDB-lite"/>
    </source>
</evidence>
<dbReference type="AlphaFoldDB" id="A0A7J7F5Z2"/>
<protein>
    <submittedName>
        <fullName evidence="2">Uncharacterized protein</fullName>
    </submittedName>
</protein>